<sequence length="39" mass="4436">MDIVQFLTYRGKLGSPDLQELLPTVHYCVSSETHLIAFL</sequence>
<reference evidence="1" key="2">
    <citation type="journal article" date="2015" name="Fish Shellfish Immunol.">
        <title>Early steps in the European eel (Anguilla anguilla)-Vibrio vulnificus interaction in the gills: Role of the RtxA13 toxin.</title>
        <authorList>
            <person name="Callol A."/>
            <person name="Pajuelo D."/>
            <person name="Ebbesson L."/>
            <person name="Teles M."/>
            <person name="MacKenzie S."/>
            <person name="Amaro C."/>
        </authorList>
    </citation>
    <scope>NUCLEOTIDE SEQUENCE</scope>
</reference>
<name>A0A0E9U494_ANGAN</name>
<protein>
    <submittedName>
        <fullName evidence="1">Uncharacterized protein</fullName>
    </submittedName>
</protein>
<evidence type="ECO:0000313" key="1">
    <source>
        <dbReference type="EMBL" id="JAH59990.1"/>
    </source>
</evidence>
<organism evidence="1">
    <name type="scientific">Anguilla anguilla</name>
    <name type="common">European freshwater eel</name>
    <name type="synonym">Muraena anguilla</name>
    <dbReference type="NCBI Taxonomy" id="7936"/>
    <lineage>
        <taxon>Eukaryota</taxon>
        <taxon>Metazoa</taxon>
        <taxon>Chordata</taxon>
        <taxon>Craniata</taxon>
        <taxon>Vertebrata</taxon>
        <taxon>Euteleostomi</taxon>
        <taxon>Actinopterygii</taxon>
        <taxon>Neopterygii</taxon>
        <taxon>Teleostei</taxon>
        <taxon>Anguilliformes</taxon>
        <taxon>Anguillidae</taxon>
        <taxon>Anguilla</taxon>
    </lineage>
</organism>
<accession>A0A0E9U494</accession>
<dbReference type="AlphaFoldDB" id="A0A0E9U494"/>
<proteinExistence type="predicted"/>
<reference evidence="1" key="1">
    <citation type="submission" date="2014-11" db="EMBL/GenBank/DDBJ databases">
        <authorList>
            <person name="Amaro Gonzalez C."/>
        </authorList>
    </citation>
    <scope>NUCLEOTIDE SEQUENCE</scope>
</reference>
<dbReference type="EMBL" id="GBXM01048587">
    <property type="protein sequence ID" value="JAH59990.1"/>
    <property type="molecule type" value="Transcribed_RNA"/>
</dbReference>